<dbReference type="CDD" id="cd00158">
    <property type="entry name" value="RHOD"/>
    <property type="match status" value="1"/>
</dbReference>
<dbReference type="RefSeq" id="WP_028872121.1">
    <property type="nucleotide sequence ID" value="NZ_VOSB01000016.1"/>
</dbReference>
<name>A0A5C7B9X7_9FLAO</name>
<comment type="caution">
    <text evidence="2">The sequence shown here is derived from an EMBL/GenBank/DDBJ whole genome shotgun (WGS) entry which is preliminary data.</text>
</comment>
<dbReference type="Gene3D" id="3.40.250.10">
    <property type="entry name" value="Rhodanese-like domain"/>
    <property type="match status" value="1"/>
</dbReference>
<dbReference type="AlphaFoldDB" id="A0A5C7B9X7"/>
<dbReference type="Pfam" id="PF00581">
    <property type="entry name" value="Rhodanese"/>
    <property type="match status" value="1"/>
</dbReference>
<accession>A0A5C7B9X7</accession>
<protein>
    <submittedName>
        <fullName evidence="2">Rhodanese-like domain-containing protein</fullName>
    </submittedName>
</protein>
<dbReference type="SMART" id="SM00450">
    <property type="entry name" value="RHOD"/>
    <property type="match status" value="1"/>
</dbReference>
<dbReference type="PROSITE" id="PS50206">
    <property type="entry name" value="RHODANESE_3"/>
    <property type="match status" value="1"/>
</dbReference>
<dbReference type="InterPro" id="IPR050229">
    <property type="entry name" value="GlpE_sulfurtransferase"/>
</dbReference>
<evidence type="ECO:0000259" key="1">
    <source>
        <dbReference type="PROSITE" id="PS50206"/>
    </source>
</evidence>
<sequence>MADLTQHEWTSKLSVDENAVILDVRTPEEVAQGIIPNAIAIDIYKGQGFIDDIGKLDKTKNYYVYCKSGGRSGQACGVMNQLGFKSAYNLIGGFTDWQGEIASI</sequence>
<dbReference type="OrthoDB" id="9808735at2"/>
<dbReference type="InterPro" id="IPR001763">
    <property type="entry name" value="Rhodanese-like_dom"/>
</dbReference>
<organism evidence="2 3">
    <name type="scientific">Psychroserpens burtonensis</name>
    <dbReference type="NCBI Taxonomy" id="49278"/>
    <lineage>
        <taxon>Bacteria</taxon>
        <taxon>Pseudomonadati</taxon>
        <taxon>Bacteroidota</taxon>
        <taxon>Flavobacteriia</taxon>
        <taxon>Flavobacteriales</taxon>
        <taxon>Flavobacteriaceae</taxon>
        <taxon>Psychroserpens</taxon>
    </lineage>
</organism>
<dbReference type="PANTHER" id="PTHR43031">
    <property type="entry name" value="FAD-DEPENDENT OXIDOREDUCTASE"/>
    <property type="match status" value="1"/>
</dbReference>
<dbReference type="PANTHER" id="PTHR43031:SF16">
    <property type="entry name" value="OXIDOREDUCTASE"/>
    <property type="match status" value="1"/>
</dbReference>
<dbReference type="InterPro" id="IPR036873">
    <property type="entry name" value="Rhodanese-like_dom_sf"/>
</dbReference>
<proteinExistence type="predicted"/>
<dbReference type="Proteomes" id="UP000321938">
    <property type="component" value="Unassembled WGS sequence"/>
</dbReference>
<feature type="domain" description="Rhodanese" evidence="1">
    <location>
        <begin position="15"/>
        <end position="102"/>
    </location>
</feature>
<gene>
    <name evidence="2" type="ORF">ES692_11630</name>
</gene>
<evidence type="ECO:0000313" key="2">
    <source>
        <dbReference type="EMBL" id="TXE16789.1"/>
    </source>
</evidence>
<dbReference type="EMBL" id="VOSB01000016">
    <property type="protein sequence ID" value="TXE16789.1"/>
    <property type="molecule type" value="Genomic_DNA"/>
</dbReference>
<evidence type="ECO:0000313" key="3">
    <source>
        <dbReference type="Proteomes" id="UP000321938"/>
    </source>
</evidence>
<dbReference type="STRING" id="1123037.GCA_000425305_02327"/>
<reference evidence="2 3" key="1">
    <citation type="submission" date="2019-08" db="EMBL/GenBank/DDBJ databases">
        <title>Genome of Psychroserpens burtonensis ACAM 167.</title>
        <authorList>
            <person name="Bowman J.P."/>
        </authorList>
    </citation>
    <scope>NUCLEOTIDE SEQUENCE [LARGE SCALE GENOMIC DNA]</scope>
    <source>
        <strain evidence="2 3">ACAM 167</strain>
    </source>
</reference>
<dbReference type="SUPFAM" id="SSF52821">
    <property type="entry name" value="Rhodanese/Cell cycle control phosphatase"/>
    <property type="match status" value="1"/>
</dbReference>
<keyword evidence="3" id="KW-1185">Reference proteome</keyword>